<keyword evidence="1" id="KW-1133">Transmembrane helix</keyword>
<feature type="transmembrane region" description="Helical" evidence="1">
    <location>
        <begin position="121"/>
        <end position="141"/>
    </location>
</feature>
<protein>
    <recommendedName>
        <fullName evidence="2">Nucleoside transporter/FeoB GTPase Gate domain-containing protein</fullName>
    </recommendedName>
</protein>
<evidence type="ECO:0000256" key="1">
    <source>
        <dbReference type="SAM" id="Phobius"/>
    </source>
</evidence>
<proteinExistence type="predicted"/>
<dbReference type="AlphaFoldDB" id="A0A9D2MQ64"/>
<evidence type="ECO:0000313" key="3">
    <source>
        <dbReference type="EMBL" id="HJB90524.1"/>
    </source>
</evidence>
<feature type="transmembrane region" description="Helical" evidence="1">
    <location>
        <begin position="148"/>
        <end position="164"/>
    </location>
</feature>
<comment type="caution">
    <text evidence="3">The sequence shown here is derived from an EMBL/GenBank/DDBJ whole genome shotgun (WGS) entry which is preliminary data.</text>
</comment>
<reference evidence="3" key="2">
    <citation type="submission" date="2021-04" db="EMBL/GenBank/DDBJ databases">
        <authorList>
            <person name="Gilroy R."/>
        </authorList>
    </citation>
    <scope>NUCLEOTIDE SEQUENCE</scope>
    <source>
        <strain evidence="3">USAMLcec3-2134</strain>
    </source>
</reference>
<dbReference type="Pfam" id="PF07670">
    <property type="entry name" value="Gate"/>
    <property type="match status" value="1"/>
</dbReference>
<organism evidence="3 4">
    <name type="scientific">Candidatus Eisenbergiella merdigallinarum</name>
    <dbReference type="NCBI Taxonomy" id="2838552"/>
    <lineage>
        <taxon>Bacteria</taxon>
        <taxon>Bacillati</taxon>
        <taxon>Bacillota</taxon>
        <taxon>Clostridia</taxon>
        <taxon>Lachnospirales</taxon>
        <taxon>Lachnospiraceae</taxon>
        <taxon>Eisenbergiella</taxon>
    </lineage>
</organism>
<keyword evidence="1" id="KW-0472">Membrane</keyword>
<feature type="transmembrane region" description="Helical" evidence="1">
    <location>
        <begin position="201"/>
        <end position="224"/>
    </location>
</feature>
<reference evidence="3" key="1">
    <citation type="journal article" date="2021" name="PeerJ">
        <title>Extensive microbial diversity within the chicken gut microbiome revealed by metagenomics and culture.</title>
        <authorList>
            <person name="Gilroy R."/>
            <person name="Ravi A."/>
            <person name="Getino M."/>
            <person name="Pursley I."/>
            <person name="Horton D.L."/>
            <person name="Alikhan N.F."/>
            <person name="Baker D."/>
            <person name="Gharbi K."/>
            <person name="Hall N."/>
            <person name="Watson M."/>
            <person name="Adriaenssens E.M."/>
            <person name="Foster-Nyarko E."/>
            <person name="Jarju S."/>
            <person name="Secka A."/>
            <person name="Antonio M."/>
            <person name="Oren A."/>
            <person name="Chaudhuri R.R."/>
            <person name="La Ragione R."/>
            <person name="Hildebrand F."/>
            <person name="Pallen M.J."/>
        </authorList>
    </citation>
    <scope>NUCLEOTIDE SEQUENCE</scope>
    <source>
        <strain evidence="3">USAMLcec3-2134</strain>
    </source>
</reference>
<keyword evidence="1" id="KW-0812">Transmembrane</keyword>
<evidence type="ECO:0000259" key="2">
    <source>
        <dbReference type="Pfam" id="PF07670"/>
    </source>
</evidence>
<sequence length="310" mass="33765">MMSKRFAKAGFLLLFSALWLTILLYPEPALSLSLEGLNLWFQKMIPALFPFMILSGLLIGLGLSDSFASLFAPVLRPLFRLSDSCLYCLVIGFLCGFPMGARVCAQSYEKGRLSRREATLMLAFCNNIGPVYFTGYALRLFPAKRPAVALLGMYGIPFLYGLILRHTLFSDVASGGGCSPASDPKEGLTLNRFFSELNASILSALNAITALGGYMIFCNLLNLLPRLLLRDFPDAVRLMGPLLEITSGLSRLEPGDGSLAFIFLPLGGLSCLAQTYSCLHGTDLSLKEYAFHKTVQTLLTAAFYGFVTAA</sequence>
<name>A0A9D2MQ64_9FIRM</name>
<evidence type="ECO:0000313" key="4">
    <source>
        <dbReference type="Proteomes" id="UP000886883"/>
    </source>
</evidence>
<feature type="transmembrane region" description="Helical" evidence="1">
    <location>
        <begin position="84"/>
        <end position="101"/>
    </location>
</feature>
<dbReference type="InterPro" id="IPR011642">
    <property type="entry name" value="Gate_dom"/>
</dbReference>
<feature type="transmembrane region" description="Helical" evidence="1">
    <location>
        <begin position="47"/>
        <end position="72"/>
    </location>
</feature>
<feature type="domain" description="Nucleoside transporter/FeoB GTPase Gate" evidence="2">
    <location>
        <begin position="43"/>
        <end position="126"/>
    </location>
</feature>
<dbReference type="Proteomes" id="UP000886883">
    <property type="component" value="Unassembled WGS sequence"/>
</dbReference>
<accession>A0A9D2MQ64</accession>
<gene>
    <name evidence="3" type="ORF">H9763_03535</name>
</gene>
<dbReference type="EMBL" id="DWXE01000010">
    <property type="protein sequence ID" value="HJB90524.1"/>
    <property type="molecule type" value="Genomic_DNA"/>
</dbReference>